<comment type="caution">
    <text evidence="1">The sequence shown here is derived from an EMBL/GenBank/DDBJ whole genome shotgun (WGS) entry which is preliminary data.</text>
</comment>
<proteinExistence type="predicted"/>
<organism evidence="1 2">
    <name type="scientific">Marinobacter daepoensis</name>
    <dbReference type="NCBI Taxonomy" id="262077"/>
    <lineage>
        <taxon>Bacteria</taxon>
        <taxon>Pseudomonadati</taxon>
        <taxon>Pseudomonadota</taxon>
        <taxon>Gammaproteobacteria</taxon>
        <taxon>Pseudomonadales</taxon>
        <taxon>Marinobacteraceae</taxon>
        <taxon>Marinobacter</taxon>
    </lineage>
</organism>
<keyword evidence="2" id="KW-1185">Reference proteome</keyword>
<dbReference type="SUPFAM" id="SSF53850">
    <property type="entry name" value="Periplasmic binding protein-like II"/>
    <property type="match status" value="1"/>
</dbReference>
<dbReference type="Proteomes" id="UP000664344">
    <property type="component" value="Unassembled WGS sequence"/>
</dbReference>
<evidence type="ECO:0000313" key="2">
    <source>
        <dbReference type="Proteomes" id="UP000664344"/>
    </source>
</evidence>
<protein>
    <submittedName>
        <fullName evidence="1">ABC transporter substrate-binding protein</fullName>
    </submittedName>
</protein>
<accession>A0ABS3BGN1</accession>
<gene>
    <name evidence="1" type="ORF">JYP53_12690</name>
</gene>
<dbReference type="EMBL" id="JAFKDB010000019">
    <property type="protein sequence ID" value="MBN7770756.1"/>
    <property type="molecule type" value="Genomic_DNA"/>
</dbReference>
<reference evidence="1 2" key="1">
    <citation type="submission" date="2021-02" db="EMBL/GenBank/DDBJ databases">
        <title>PHA producing bacteria isolated from coastal sediment in Guangdong, Shenzhen.</title>
        <authorList>
            <person name="Zheng W."/>
            <person name="Yu S."/>
            <person name="Huang Y."/>
        </authorList>
    </citation>
    <scope>NUCLEOTIDE SEQUENCE [LARGE SCALE GENOMIC DNA]</scope>
    <source>
        <strain evidence="1 2">TN21-5</strain>
    </source>
</reference>
<dbReference type="RefSeq" id="WP_206557802.1">
    <property type="nucleotide sequence ID" value="NZ_JAFKDB010000019.1"/>
</dbReference>
<name>A0ABS3BGN1_9GAMM</name>
<sequence length="259" mass="29235">MKSSLYGLLVGALLFVSVKSSAHVITVLAPELPANSERDGTGRDLEIFSAVMERCGREVRFEFSPFLRHLRNYTHEHMGDAVMTVDLSRNAPGFATIPYVYYQNGVVILDSADVKPYSLSSLEGLRVVYFSGAPRLLGFDVQDRGFAGSFEFLDDRVHARVLFYGRVDAVLTDGLIFSEITRNLSADHSFGLELDLTQKVMFIPMFPPTPYRAFFRSEALRDEFNRCLRILEGEGEVKAINVKYVDEHRDMLGYGYLGY</sequence>
<dbReference type="Gene3D" id="3.40.190.10">
    <property type="entry name" value="Periplasmic binding protein-like II"/>
    <property type="match status" value="2"/>
</dbReference>
<evidence type="ECO:0000313" key="1">
    <source>
        <dbReference type="EMBL" id="MBN7770756.1"/>
    </source>
</evidence>